<accession>A0A174HK76</accession>
<dbReference type="AlphaFoldDB" id="A0A174HK76"/>
<keyword evidence="5" id="KW-1185">Reference proteome</keyword>
<dbReference type="InterPro" id="IPR002068">
    <property type="entry name" value="A-crystallin/Hsp20_dom"/>
</dbReference>
<comment type="caution">
    <text evidence="4">The sequence shown here is derived from an EMBL/GenBank/DDBJ whole genome shotgun (WGS) entry which is preliminary data.</text>
</comment>
<evidence type="ECO:0000259" key="3">
    <source>
        <dbReference type="PROSITE" id="PS01031"/>
    </source>
</evidence>
<evidence type="ECO:0000313" key="4">
    <source>
        <dbReference type="EMBL" id="OBY09638.1"/>
    </source>
</evidence>
<reference evidence="4 5" key="1">
    <citation type="submission" date="2016-06" db="EMBL/GenBank/DDBJ databases">
        <authorList>
            <person name="Kjaerup R.B."/>
            <person name="Dalgaard T.S."/>
            <person name="Juul-Madsen H.R."/>
        </authorList>
    </citation>
    <scope>NUCLEOTIDE SEQUENCE [LARGE SCALE GENOMIC DNA]</scope>
    <source>
        <strain evidence="4 5">373-A1</strain>
    </source>
</reference>
<evidence type="ECO:0000313" key="5">
    <source>
        <dbReference type="Proteomes" id="UP000092714"/>
    </source>
</evidence>
<dbReference type="RefSeq" id="WP_027098992.1">
    <property type="nucleotide sequence ID" value="NZ_CABHIH010000007.1"/>
</dbReference>
<feature type="domain" description="SHSP" evidence="3">
    <location>
        <begin position="55"/>
        <end position="166"/>
    </location>
</feature>
<dbReference type="Pfam" id="PF00011">
    <property type="entry name" value="HSP20"/>
    <property type="match status" value="1"/>
</dbReference>
<dbReference type="EMBL" id="MAPZ01000028">
    <property type="protein sequence ID" value="OBY09638.1"/>
    <property type="molecule type" value="Genomic_DNA"/>
</dbReference>
<dbReference type="eggNOG" id="COG0071">
    <property type="taxonomic scope" value="Bacteria"/>
</dbReference>
<dbReference type="PROSITE" id="PS01031">
    <property type="entry name" value="SHSP"/>
    <property type="match status" value="1"/>
</dbReference>
<protein>
    <recommendedName>
        <fullName evidence="3">SHSP domain-containing protein</fullName>
    </recommendedName>
</protein>
<name>A0A174HK76_9CLOT</name>
<dbReference type="GeneID" id="42776824"/>
<evidence type="ECO:0000256" key="2">
    <source>
        <dbReference type="RuleBase" id="RU003616"/>
    </source>
</evidence>
<dbReference type="Gene3D" id="2.60.40.790">
    <property type="match status" value="1"/>
</dbReference>
<comment type="similarity">
    <text evidence="1 2">Belongs to the small heat shock protein (HSP20) family.</text>
</comment>
<dbReference type="CDD" id="cd06464">
    <property type="entry name" value="ACD_sHsps-like"/>
    <property type="match status" value="1"/>
</dbReference>
<organism evidence="4 5">
    <name type="scientific">Clostridium paraputrificum</name>
    <dbReference type="NCBI Taxonomy" id="29363"/>
    <lineage>
        <taxon>Bacteria</taxon>
        <taxon>Bacillati</taxon>
        <taxon>Bacillota</taxon>
        <taxon>Clostridia</taxon>
        <taxon>Eubacteriales</taxon>
        <taxon>Clostridiaceae</taxon>
        <taxon>Clostridium</taxon>
    </lineage>
</organism>
<dbReference type="SUPFAM" id="SSF49764">
    <property type="entry name" value="HSP20-like chaperones"/>
    <property type="match status" value="1"/>
</dbReference>
<proteinExistence type="inferred from homology"/>
<gene>
    <name evidence="4" type="ORF">CP373A1_14980</name>
</gene>
<evidence type="ECO:0000256" key="1">
    <source>
        <dbReference type="PROSITE-ProRule" id="PRU00285"/>
    </source>
</evidence>
<sequence>MFGMFPFMFNNSPMNNNNNNFNYGSILNGLLNDDFINGMVDQLLSSDFVNNMVDDLMNEDAYDISIKDYGPYYLIKGYLPGLTPKDVNIDFEENKAILTIKKKQTYSNGRNVRMTIIQTGGDLIKTFYVEEIDVTKLKASFDNDLLLLTLPKKKQIKSKDVVVEDDSPTIIDVDNYKVE</sequence>
<dbReference type="Proteomes" id="UP000092714">
    <property type="component" value="Unassembled WGS sequence"/>
</dbReference>
<dbReference type="InterPro" id="IPR008978">
    <property type="entry name" value="HSP20-like_chaperone"/>
</dbReference>